<evidence type="ECO:0000259" key="2">
    <source>
        <dbReference type="Pfam" id="PF01683"/>
    </source>
</evidence>
<comment type="caution">
    <text evidence="3">The sequence shown here is derived from an EMBL/GenBank/DDBJ whole genome shotgun (WGS) entry which is preliminary data.</text>
</comment>
<keyword evidence="1" id="KW-0732">Signal</keyword>
<dbReference type="Pfam" id="PF01683">
    <property type="entry name" value="EB"/>
    <property type="match status" value="1"/>
</dbReference>
<dbReference type="SUPFAM" id="SSF57302">
    <property type="entry name" value="Snake toxin-like"/>
    <property type="match status" value="1"/>
</dbReference>
<dbReference type="InterPro" id="IPR006149">
    <property type="entry name" value="EB_dom"/>
</dbReference>
<dbReference type="EMBL" id="JACVVK020000053">
    <property type="protein sequence ID" value="KAK7498037.1"/>
    <property type="molecule type" value="Genomic_DNA"/>
</dbReference>
<evidence type="ECO:0000313" key="4">
    <source>
        <dbReference type="Proteomes" id="UP001519460"/>
    </source>
</evidence>
<accession>A0ABD0LFE0</accession>
<evidence type="ECO:0000256" key="1">
    <source>
        <dbReference type="SAM" id="SignalP"/>
    </source>
</evidence>
<name>A0ABD0LFE0_9CAEN</name>
<keyword evidence="4" id="KW-1185">Reference proteome</keyword>
<feature type="signal peptide" evidence="1">
    <location>
        <begin position="1"/>
        <end position="24"/>
    </location>
</feature>
<organism evidence="3 4">
    <name type="scientific">Batillaria attramentaria</name>
    <dbReference type="NCBI Taxonomy" id="370345"/>
    <lineage>
        <taxon>Eukaryota</taxon>
        <taxon>Metazoa</taxon>
        <taxon>Spiralia</taxon>
        <taxon>Lophotrochozoa</taxon>
        <taxon>Mollusca</taxon>
        <taxon>Gastropoda</taxon>
        <taxon>Caenogastropoda</taxon>
        <taxon>Sorbeoconcha</taxon>
        <taxon>Cerithioidea</taxon>
        <taxon>Batillariidae</taxon>
        <taxon>Batillaria</taxon>
    </lineage>
</organism>
<gene>
    <name evidence="3" type="ORF">BaRGS_00010625</name>
</gene>
<proteinExistence type="predicted"/>
<reference evidence="3 4" key="1">
    <citation type="journal article" date="2023" name="Sci. Data">
        <title>Genome assembly of the Korean intertidal mud-creeper Batillaria attramentaria.</title>
        <authorList>
            <person name="Patra A.K."/>
            <person name="Ho P.T."/>
            <person name="Jun S."/>
            <person name="Lee S.J."/>
            <person name="Kim Y."/>
            <person name="Won Y.J."/>
        </authorList>
    </citation>
    <scope>NUCLEOTIDE SEQUENCE [LARGE SCALE GENOMIC DNA]</scope>
    <source>
        <strain evidence="3">Wonlab-2016</strain>
    </source>
</reference>
<dbReference type="InterPro" id="IPR045860">
    <property type="entry name" value="Snake_toxin-like_sf"/>
</dbReference>
<dbReference type="Proteomes" id="UP001519460">
    <property type="component" value="Unassembled WGS sequence"/>
</dbReference>
<dbReference type="AlphaFoldDB" id="A0ABD0LFE0"/>
<feature type="domain" description="EB" evidence="2">
    <location>
        <begin position="139"/>
        <end position="188"/>
    </location>
</feature>
<evidence type="ECO:0000313" key="3">
    <source>
        <dbReference type="EMBL" id="KAK7498037.1"/>
    </source>
</evidence>
<feature type="chain" id="PRO_5044892324" description="EB domain-containing protein" evidence="1">
    <location>
        <begin position="25"/>
        <end position="265"/>
    </location>
</feature>
<protein>
    <recommendedName>
        <fullName evidence="2">EB domain-containing protein</fullName>
    </recommendedName>
</protein>
<sequence>MHTSIVWTVTAVFLVLLLVERTDCLQCYSCPRTVGTDLQSANIDCLANGTERECEPYQDRCYSYVTGDDTVQKGCTRAENCIGTRICCQTDFCNAGYGAELKTGHGQPCEGDASCVQEDGMRCRRETSDDVSQLSRCLCSEGWFTLGAACLPQSGVGEVCFEDAHCRLLNSYCQYQRCRCGPAFFPNNTDDSCQLKLPVMAECSDDDQCRADNSVCLDRCVCGLGYLYDEVSGHCSGSNRVVWTAAVGRTLFVIHLLGFWCRMPR</sequence>